<comment type="pathway">
    <text evidence="5">Cofactor biosynthesis; nicotinate biosynthesis; nicotinate from nicotinamide: step 1/1.</text>
</comment>
<keyword evidence="4" id="KW-0378">Hydrolase</keyword>
<comment type="similarity">
    <text evidence="1">Belongs to the isochorismatase family.</text>
</comment>
<dbReference type="SUPFAM" id="SSF52499">
    <property type="entry name" value="Isochorismatase-like hydrolases"/>
    <property type="match status" value="1"/>
</dbReference>
<dbReference type="GeneID" id="100906904"/>
<keyword evidence="3" id="KW-0479">Metal-binding</keyword>
<organism evidence="9 10">
    <name type="scientific">Galendromus occidentalis</name>
    <name type="common">western predatory mite</name>
    <dbReference type="NCBI Taxonomy" id="34638"/>
    <lineage>
        <taxon>Eukaryota</taxon>
        <taxon>Metazoa</taxon>
        <taxon>Ecdysozoa</taxon>
        <taxon>Arthropoda</taxon>
        <taxon>Chelicerata</taxon>
        <taxon>Arachnida</taxon>
        <taxon>Acari</taxon>
        <taxon>Parasitiformes</taxon>
        <taxon>Mesostigmata</taxon>
        <taxon>Gamasina</taxon>
        <taxon>Phytoseioidea</taxon>
        <taxon>Phytoseiidae</taxon>
        <taxon>Typhlodrominae</taxon>
        <taxon>Galendromus</taxon>
    </lineage>
</organism>
<evidence type="ECO:0000313" key="10">
    <source>
        <dbReference type="RefSeq" id="XP_018496976.1"/>
    </source>
</evidence>
<reference evidence="10" key="1">
    <citation type="submission" date="2025-08" db="UniProtKB">
        <authorList>
            <consortium name="RefSeq"/>
        </authorList>
    </citation>
    <scope>IDENTIFICATION</scope>
</reference>
<dbReference type="InterPro" id="IPR036380">
    <property type="entry name" value="Isochorismatase-like_sf"/>
</dbReference>
<dbReference type="GO" id="GO:0046872">
    <property type="term" value="F:metal ion binding"/>
    <property type="evidence" value="ECO:0007669"/>
    <property type="project" value="UniProtKB-KW"/>
</dbReference>
<dbReference type="PANTHER" id="PTHR11080:SF2">
    <property type="entry name" value="LD05707P"/>
    <property type="match status" value="1"/>
</dbReference>
<evidence type="ECO:0000256" key="2">
    <source>
        <dbReference type="ARBA" id="ARBA00022642"/>
    </source>
</evidence>
<dbReference type="Proteomes" id="UP000694867">
    <property type="component" value="Unplaced"/>
</dbReference>
<dbReference type="Pfam" id="PF00857">
    <property type="entry name" value="Isochorismatase"/>
    <property type="match status" value="1"/>
</dbReference>
<dbReference type="KEGG" id="goe:100906904"/>
<sequence length="338" mass="38430">METFERTSEGNDTVSLHQLTEFLRNTYPRCDDDEKFGARAHHIFKKYGGTDALSRDGFLCLWNTLLEKCIKPKSALVVVDYQNDFIDGSLSLKKCPLGDDPELLLPRLNEFIVKSDEVVYSLDWHPEDHISFIECRNRRKTHESNRIDPGAVKVAEELFFEIQGRPYIQKMWPRHCVQHSEGARLHKDLVVKEGAIFVYKGTDPEVDSYSAFWDNRRSSKTNLKESLLERGITNLIVVGLAFDACVLFTALDAIREGFTTCVVRELTSAISEATIEEAVQKLTDAHCPRISFDAAYRMLSGGPLPWIFVWQQACQVSLVRDTCCPSSPASDREIDESD</sequence>
<dbReference type="GO" id="GO:0008936">
    <property type="term" value="F:nicotinamidase activity"/>
    <property type="evidence" value="ECO:0007669"/>
    <property type="project" value="UniProtKB-EC"/>
</dbReference>
<name>A0AAJ7PBA7_9ACAR</name>
<dbReference type="GO" id="GO:0019363">
    <property type="term" value="P:pyridine nucleotide biosynthetic process"/>
    <property type="evidence" value="ECO:0007669"/>
    <property type="project" value="UniProtKB-KW"/>
</dbReference>
<evidence type="ECO:0000256" key="3">
    <source>
        <dbReference type="ARBA" id="ARBA00022723"/>
    </source>
</evidence>
<dbReference type="PANTHER" id="PTHR11080">
    <property type="entry name" value="PYRAZINAMIDASE/NICOTINAMIDASE"/>
    <property type="match status" value="1"/>
</dbReference>
<proteinExistence type="inferred from homology"/>
<evidence type="ECO:0000256" key="7">
    <source>
        <dbReference type="ARBA" id="ARBA00043224"/>
    </source>
</evidence>
<dbReference type="CTD" id="42348"/>
<feature type="domain" description="Isochorismatase-like" evidence="8">
    <location>
        <begin position="74"/>
        <end position="283"/>
    </location>
</feature>
<evidence type="ECO:0000259" key="8">
    <source>
        <dbReference type="Pfam" id="PF00857"/>
    </source>
</evidence>
<dbReference type="AlphaFoldDB" id="A0AAJ7PBA7"/>
<dbReference type="InterPro" id="IPR000868">
    <property type="entry name" value="Isochorismatase-like_dom"/>
</dbReference>
<gene>
    <name evidence="10" type="primary">LOC100906904</name>
</gene>
<keyword evidence="9" id="KW-1185">Reference proteome</keyword>
<protein>
    <recommendedName>
        <fullName evidence="6">nicotinamidase</fullName>
        <ecNumber evidence="6">3.5.1.19</ecNumber>
    </recommendedName>
    <alternativeName>
        <fullName evidence="7">Nicotinamide deamidase</fullName>
    </alternativeName>
</protein>
<dbReference type="Gene3D" id="3.40.50.850">
    <property type="entry name" value="Isochorismatase-like"/>
    <property type="match status" value="1"/>
</dbReference>
<dbReference type="RefSeq" id="XP_018496976.1">
    <property type="nucleotide sequence ID" value="XM_018641460.1"/>
</dbReference>
<dbReference type="InterPro" id="IPR052347">
    <property type="entry name" value="Isochorismatase_Nicotinamidase"/>
</dbReference>
<evidence type="ECO:0000256" key="1">
    <source>
        <dbReference type="ARBA" id="ARBA00006336"/>
    </source>
</evidence>
<accession>A0AAJ7PBA7</accession>
<evidence type="ECO:0000313" key="9">
    <source>
        <dbReference type="Proteomes" id="UP000694867"/>
    </source>
</evidence>
<evidence type="ECO:0000256" key="5">
    <source>
        <dbReference type="ARBA" id="ARBA00037900"/>
    </source>
</evidence>
<dbReference type="EC" id="3.5.1.19" evidence="6"/>
<keyword evidence="2" id="KW-0662">Pyridine nucleotide biosynthesis</keyword>
<evidence type="ECO:0000256" key="6">
    <source>
        <dbReference type="ARBA" id="ARBA00039017"/>
    </source>
</evidence>
<evidence type="ECO:0000256" key="4">
    <source>
        <dbReference type="ARBA" id="ARBA00022801"/>
    </source>
</evidence>